<keyword evidence="1" id="KW-1133">Transmembrane helix</keyword>
<keyword evidence="3" id="KW-1185">Reference proteome</keyword>
<evidence type="ECO:0000313" key="2">
    <source>
        <dbReference type="EMBL" id="SPH22126.1"/>
    </source>
</evidence>
<accession>A0A2R8BG93</accession>
<protein>
    <recommendedName>
        <fullName evidence="4">DUF2975 domain-containing protein</fullName>
    </recommendedName>
</protein>
<dbReference type="InterPro" id="IPR021354">
    <property type="entry name" value="DUF2975"/>
</dbReference>
<dbReference type="Pfam" id="PF11188">
    <property type="entry name" value="DUF2975"/>
    <property type="match status" value="1"/>
</dbReference>
<keyword evidence="1" id="KW-0472">Membrane</keyword>
<organism evidence="2 3">
    <name type="scientific">Ascidiaceihabitans donghaensis</name>
    <dbReference type="NCBI Taxonomy" id="1510460"/>
    <lineage>
        <taxon>Bacteria</taxon>
        <taxon>Pseudomonadati</taxon>
        <taxon>Pseudomonadota</taxon>
        <taxon>Alphaproteobacteria</taxon>
        <taxon>Rhodobacterales</taxon>
        <taxon>Paracoccaceae</taxon>
        <taxon>Ascidiaceihabitans</taxon>
    </lineage>
</organism>
<dbReference type="EMBL" id="OMOR01000001">
    <property type="protein sequence ID" value="SPH22126.1"/>
    <property type="molecule type" value="Genomic_DNA"/>
</dbReference>
<dbReference type="RefSeq" id="WP_181364492.1">
    <property type="nucleotide sequence ID" value="NZ_OMOR01000001.1"/>
</dbReference>
<gene>
    <name evidence="2" type="ORF">ASD8599_02871</name>
</gene>
<feature type="transmembrane region" description="Helical" evidence="1">
    <location>
        <begin position="73"/>
        <end position="98"/>
    </location>
</feature>
<feature type="transmembrane region" description="Helical" evidence="1">
    <location>
        <begin position="160"/>
        <end position="180"/>
    </location>
</feature>
<sequence>MLTDHSMSDPVMGKIQRTATIGIWLSTGAVAIALTVIFYFLATAFSDSDMLARELSAQLDLDPALTQLPTSHAVLAAALWLVMDVIGVVLLMTVRQLFVGIKTIGIFTPQSALQLRRIGWMLFALGPVSIILNALTGTLMKYWANPNSLSIEIALEDTDVYAIVIGLVIVAVAHIMVSAAQLSEDHKAIV</sequence>
<dbReference type="Proteomes" id="UP000244880">
    <property type="component" value="Unassembled WGS sequence"/>
</dbReference>
<feature type="transmembrane region" description="Helical" evidence="1">
    <location>
        <begin position="118"/>
        <end position="140"/>
    </location>
</feature>
<proteinExistence type="predicted"/>
<feature type="transmembrane region" description="Helical" evidence="1">
    <location>
        <begin position="21"/>
        <end position="42"/>
    </location>
</feature>
<reference evidence="2 3" key="1">
    <citation type="submission" date="2018-03" db="EMBL/GenBank/DDBJ databases">
        <authorList>
            <person name="Keele B.F."/>
        </authorList>
    </citation>
    <scope>NUCLEOTIDE SEQUENCE [LARGE SCALE GENOMIC DNA]</scope>
    <source>
        <strain evidence="2 3">CECT 8599</strain>
    </source>
</reference>
<name>A0A2R8BG93_9RHOB</name>
<evidence type="ECO:0000256" key="1">
    <source>
        <dbReference type="SAM" id="Phobius"/>
    </source>
</evidence>
<dbReference type="AlphaFoldDB" id="A0A2R8BG93"/>
<evidence type="ECO:0008006" key="4">
    <source>
        <dbReference type="Google" id="ProtNLM"/>
    </source>
</evidence>
<evidence type="ECO:0000313" key="3">
    <source>
        <dbReference type="Proteomes" id="UP000244880"/>
    </source>
</evidence>
<keyword evidence="1" id="KW-0812">Transmembrane</keyword>